<name>F0F9E5_9BACT</name>
<gene>
    <name evidence="2" type="ORF">HMPREF9141_2212</name>
</gene>
<reference evidence="2 3" key="1">
    <citation type="submission" date="2011-01" db="EMBL/GenBank/DDBJ databases">
        <authorList>
            <person name="Muzny D."/>
            <person name="Qin X."/>
            <person name="Deng J."/>
            <person name="Jiang H."/>
            <person name="Liu Y."/>
            <person name="Qu J."/>
            <person name="Song X.-Z."/>
            <person name="Zhang L."/>
            <person name="Thornton R."/>
            <person name="Coyle M."/>
            <person name="Francisco L."/>
            <person name="Jackson L."/>
            <person name="Javaid M."/>
            <person name="Korchina V."/>
            <person name="Kovar C."/>
            <person name="Mata R."/>
            <person name="Mathew T."/>
            <person name="Ngo R."/>
            <person name="Nguyen L."/>
            <person name="Nguyen N."/>
            <person name="Okwuonu G."/>
            <person name="Ongeri F."/>
            <person name="Pham C."/>
            <person name="Simmons D."/>
            <person name="Wilczek-Boney K."/>
            <person name="Hale W."/>
            <person name="Jakkamsetti A."/>
            <person name="Pham P."/>
            <person name="Ruth R."/>
            <person name="San Lucas F."/>
            <person name="Warren J."/>
            <person name="Zhang J."/>
            <person name="Zhao Z."/>
            <person name="Zhou C."/>
            <person name="Zhu D."/>
            <person name="Lee S."/>
            <person name="Bess C."/>
            <person name="Blankenburg K."/>
            <person name="Forbes L."/>
            <person name="Fu Q."/>
            <person name="Gubbala S."/>
            <person name="Hirani K."/>
            <person name="Jayaseelan J.C."/>
            <person name="Lara F."/>
            <person name="Munidasa M."/>
            <person name="Palculict T."/>
            <person name="Patil S."/>
            <person name="Pu L.-L."/>
            <person name="Saada N."/>
            <person name="Tang L."/>
            <person name="Weissenberger G."/>
            <person name="Zhu Y."/>
            <person name="Hemphill L."/>
            <person name="Shang Y."/>
            <person name="Youmans B."/>
            <person name="Ayvaz T."/>
            <person name="Ross M."/>
            <person name="Santibanez J."/>
            <person name="Aqrawi P."/>
            <person name="Gross S."/>
            <person name="Joshi V."/>
            <person name="Fowler G."/>
            <person name="Nazareth L."/>
            <person name="Reid J."/>
            <person name="Worley K."/>
            <person name="Petrosino J."/>
            <person name="Highlander S."/>
            <person name="Gibbs R."/>
        </authorList>
    </citation>
    <scope>NUCLEOTIDE SEQUENCE [LARGE SCALE GENOMIC DNA]</scope>
    <source>
        <strain evidence="2 3">DSM 16608</strain>
    </source>
</reference>
<sequence>MGKIRLFLVALLMAITLNSMAQGKTAPDTQRDYYMYSYIEVRWANKANGEQCFVILMSPGENGQQRPSIMKTTDGRAIVVRNMMEGLAYLEVNGWEILEPRSEGGTGKWIVRKKISFADLSKIVEANTTYETIIPKVQLTLSEKTLKVDYE</sequence>
<evidence type="ECO:0000313" key="3">
    <source>
        <dbReference type="Proteomes" id="UP000005697"/>
    </source>
</evidence>
<dbReference type="RefSeq" id="WP_007366964.1">
    <property type="nucleotide sequence ID" value="NZ_GL872282.1"/>
</dbReference>
<proteinExistence type="predicted"/>
<keyword evidence="1" id="KW-0732">Signal</keyword>
<dbReference type="HOGENOM" id="CLU_1747986_0_0_10"/>
<feature type="signal peptide" evidence="1">
    <location>
        <begin position="1"/>
        <end position="21"/>
    </location>
</feature>
<protein>
    <recommendedName>
        <fullName evidence="4">Lipocalin-like domain-containing protein</fullName>
    </recommendedName>
</protein>
<feature type="chain" id="PRO_5003250472" description="Lipocalin-like domain-containing protein" evidence="1">
    <location>
        <begin position="22"/>
        <end position="151"/>
    </location>
</feature>
<dbReference type="Proteomes" id="UP000005697">
    <property type="component" value="Unassembled WGS sequence"/>
</dbReference>
<dbReference type="AlphaFoldDB" id="F0F9E5"/>
<evidence type="ECO:0000313" key="2">
    <source>
        <dbReference type="EMBL" id="EGC19319.1"/>
    </source>
</evidence>
<evidence type="ECO:0000256" key="1">
    <source>
        <dbReference type="SAM" id="SignalP"/>
    </source>
</evidence>
<keyword evidence="3" id="KW-1185">Reference proteome</keyword>
<evidence type="ECO:0008006" key="4">
    <source>
        <dbReference type="Google" id="ProtNLM"/>
    </source>
</evidence>
<dbReference type="EMBL" id="AEWX01000029">
    <property type="protein sequence ID" value="EGC19319.1"/>
    <property type="molecule type" value="Genomic_DNA"/>
</dbReference>
<organism evidence="2 3">
    <name type="scientific">Prevotella multiformis DSM 16608</name>
    <dbReference type="NCBI Taxonomy" id="888743"/>
    <lineage>
        <taxon>Bacteria</taxon>
        <taxon>Pseudomonadati</taxon>
        <taxon>Bacteroidota</taxon>
        <taxon>Bacteroidia</taxon>
        <taxon>Bacteroidales</taxon>
        <taxon>Prevotellaceae</taxon>
        <taxon>Prevotella</taxon>
    </lineage>
</organism>
<dbReference type="OrthoDB" id="1077070at2"/>
<accession>F0F9E5</accession>
<comment type="caution">
    <text evidence="2">The sequence shown here is derived from an EMBL/GenBank/DDBJ whole genome shotgun (WGS) entry which is preliminary data.</text>
</comment>